<dbReference type="InterPro" id="IPR043128">
    <property type="entry name" value="Rev_trsase/Diguanyl_cyclase"/>
</dbReference>
<dbReference type="PANTHER" id="PTHR45138">
    <property type="entry name" value="REGULATORY COMPONENTS OF SENSORY TRANSDUCTION SYSTEM"/>
    <property type="match status" value="1"/>
</dbReference>
<protein>
    <submittedName>
        <fullName evidence="2">Diguanylate cyclase</fullName>
    </submittedName>
</protein>
<reference evidence="2 3" key="1">
    <citation type="submission" date="2019-10" db="EMBL/GenBank/DDBJ databases">
        <title>Deinococcus sp. isolated from soil.</title>
        <authorList>
            <person name="Li Y."/>
            <person name="Wang J."/>
        </authorList>
    </citation>
    <scope>NUCLEOTIDE SEQUENCE [LARGE SCALE GENOMIC DNA]</scope>
    <source>
        <strain evidence="2 3">SDU3-2</strain>
    </source>
</reference>
<dbReference type="GO" id="GO:0052621">
    <property type="term" value="F:diguanylate cyclase activity"/>
    <property type="evidence" value="ECO:0007669"/>
    <property type="project" value="TreeGrafter"/>
</dbReference>
<organism evidence="2 3">
    <name type="scientific">Deinococcus terrestris</name>
    <dbReference type="NCBI Taxonomy" id="2651870"/>
    <lineage>
        <taxon>Bacteria</taxon>
        <taxon>Thermotogati</taxon>
        <taxon>Deinococcota</taxon>
        <taxon>Deinococci</taxon>
        <taxon>Deinococcales</taxon>
        <taxon>Deinococcaceae</taxon>
        <taxon>Deinococcus</taxon>
    </lineage>
</organism>
<evidence type="ECO:0000313" key="3">
    <source>
        <dbReference type="Proteomes" id="UP000484842"/>
    </source>
</evidence>
<comment type="caution">
    <text evidence="2">The sequence shown here is derived from an EMBL/GenBank/DDBJ whole genome shotgun (WGS) entry which is preliminary data.</text>
</comment>
<dbReference type="InterPro" id="IPR029787">
    <property type="entry name" value="Nucleotide_cyclase"/>
</dbReference>
<feature type="domain" description="GGDEF" evidence="1">
    <location>
        <begin position="42"/>
        <end position="89"/>
    </location>
</feature>
<dbReference type="PROSITE" id="PS50887">
    <property type="entry name" value="GGDEF"/>
    <property type="match status" value="1"/>
</dbReference>
<evidence type="ECO:0000259" key="1">
    <source>
        <dbReference type="PROSITE" id="PS50887"/>
    </source>
</evidence>
<gene>
    <name evidence="2" type="ORF">F8S09_10530</name>
</gene>
<proteinExistence type="predicted"/>
<dbReference type="InterPro" id="IPR000160">
    <property type="entry name" value="GGDEF_dom"/>
</dbReference>
<keyword evidence="3" id="KW-1185">Reference proteome</keyword>
<dbReference type="GO" id="GO:0043709">
    <property type="term" value="P:cell adhesion involved in single-species biofilm formation"/>
    <property type="evidence" value="ECO:0007669"/>
    <property type="project" value="TreeGrafter"/>
</dbReference>
<dbReference type="GO" id="GO:0005886">
    <property type="term" value="C:plasma membrane"/>
    <property type="evidence" value="ECO:0007669"/>
    <property type="project" value="TreeGrafter"/>
</dbReference>
<sequence>MPLSVRLAVRNVALTVWLWRRPDHFTRISTPGWGAERGGAGEPWSVILFGLDQFKAINNAHGHLMGDRVLRAVAAAARSTLGPGERLGR</sequence>
<dbReference type="AlphaFoldDB" id="A0A7X1TRT1"/>
<dbReference type="InterPro" id="IPR050469">
    <property type="entry name" value="Diguanylate_Cyclase"/>
</dbReference>
<dbReference type="EMBL" id="WBSL01000004">
    <property type="protein sequence ID" value="MPY67123.1"/>
    <property type="molecule type" value="Genomic_DNA"/>
</dbReference>
<name>A0A7X1TRT1_9DEIO</name>
<dbReference type="Proteomes" id="UP000484842">
    <property type="component" value="Unassembled WGS sequence"/>
</dbReference>
<dbReference type="PANTHER" id="PTHR45138:SF9">
    <property type="entry name" value="DIGUANYLATE CYCLASE DGCM-RELATED"/>
    <property type="match status" value="1"/>
</dbReference>
<dbReference type="GO" id="GO:1902201">
    <property type="term" value="P:negative regulation of bacterial-type flagellum-dependent cell motility"/>
    <property type="evidence" value="ECO:0007669"/>
    <property type="project" value="TreeGrafter"/>
</dbReference>
<accession>A0A7X1TRT1</accession>
<dbReference type="Gene3D" id="3.30.70.270">
    <property type="match status" value="1"/>
</dbReference>
<evidence type="ECO:0000313" key="2">
    <source>
        <dbReference type="EMBL" id="MPY67123.1"/>
    </source>
</evidence>
<dbReference type="Pfam" id="PF00990">
    <property type="entry name" value="GGDEF"/>
    <property type="match status" value="1"/>
</dbReference>
<dbReference type="SUPFAM" id="SSF55073">
    <property type="entry name" value="Nucleotide cyclase"/>
    <property type="match status" value="1"/>
</dbReference>